<dbReference type="Pfam" id="PF00723">
    <property type="entry name" value="Glyco_hydro_15"/>
    <property type="match status" value="1"/>
</dbReference>
<organism evidence="3 4">
    <name type="scientific">Micromonospora lutea</name>
    <dbReference type="NCBI Taxonomy" id="419825"/>
    <lineage>
        <taxon>Bacteria</taxon>
        <taxon>Bacillati</taxon>
        <taxon>Actinomycetota</taxon>
        <taxon>Actinomycetes</taxon>
        <taxon>Micromonosporales</taxon>
        <taxon>Micromonosporaceae</taxon>
        <taxon>Micromonospora</taxon>
    </lineage>
</organism>
<evidence type="ECO:0000313" key="3">
    <source>
        <dbReference type="EMBL" id="GIJ24787.1"/>
    </source>
</evidence>
<name>A0ABQ4J3N2_9ACTN</name>
<evidence type="ECO:0000313" key="4">
    <source>
        <dbReference type="Proteomes" id="UP000643165"/>
    </source>
</evidence>
<dbReference type="InterPro" id="IPR012341">
    <property type="entry name" value="6hp_glycosidase-like_sf"/>
</dbReference>
<dbReference type="EMBL" id="BOPB01000041">
    <property type="protein sequence ID" value="GIJ24787.1"/>
    <property type="molecule type" value="Genomic_DNA"/>
</dbReference>
<dbReference type="RefSeq" id="WP_204004882.1">
    <property type="nucleotide sequence ID" value="NZ_BOPB01000041.1"/>
</dbReference>
<dbReference type="Gene3D" id="1.50.10.10">
    <property type="match status" value="1"/>
</dbReference>
<dbReference type="Pfam" id="PF19291">
    <property type="entry name" value="TREH_N"/>
    <property type="match status" value="1"/>
</dbReference>
<dbReference type="InterPro" id="IPR011613">
    <property type="entry name" value="GH15-like"/>
</dbReference>
<dbReference type="PANTHER" id="PTHR31616">
    <property type="entry name" value="TREHALASE"/>
    <property type="match status" value="1"/>
</dbReference>
<comment type="caution">
    <text evidence="3">The sequence shown here is derived from an EMBL/GenBank/DDBJ whole genome shotgun (WGS) entry which is preliminary data.</text>
</comment>
<reference evidence="3 4" key="1">
    <citation type="submission" date="2021-01" db="EMBL/GenBank/DDBJ databases">
        <title>Whole genome shotgun sequence of Verrucosispora lutea NBRC 106530.</title>
        <authorList>
            <person name="Komaki H."/>
            <person name="Tamura T."/>
        </authorList>
    </citation>
    <scope>NUCLEOTIDE SEQUENCE [LARGE SCALE GENOMIC DNA]</scope>
    <source>
        <strain evidence="3 4">NBRC 106530</strain>
    </source>
</reference>
<evidence type="ECO:0000259" key="2">
    <source>
        <dbReference type="Pfam" id="PF19291"/>
    </source>
</evidence>
<sequence length="618" mass="70214">MDSYPAIEDHGLIGDLQTAALVTCDGTVDWFCAPRFDSPSIFAALLDKEKGGFFRIAPHDVRYVTKQLYLPGTPILITRFISADGVAEVTDFMPVTGERAIDAHRLVRLVTMVRGSMRFRVECRPRFDYAREGHQLEAHRHGYVFRSRSATLTFNPVDPVRQLISERGDIRLEGNDLVAYGTLNEGDTGGVVLETAGTQPRIISQEEVQGMFEWTRDYWRRWLDRSRYTGRWREMVERSAITLKLMTYAPTGAMIAAPTAALPELVGGTRNWDYRYTWVRDTSFSVHALLGLGFTEEVSRYIDWLDERIREAGDHRDPLKIMYRVDGSSDLHEEVLDHLEGYRGSRPVRIGNGAADQLQLDIHGEALYAMHLADEQGIRVSHQVWQSTVRLVDWLCNHWDQADAGIWESRHHPRNYTFGRVMSWVALDRAIRLATRTGRPGAIASWSEQRNRIYNQVMDRGFDRNRGTFVQAYGENMLDAALLAMPAVGFVTPNDPLWRSTLNAIERELVSDSLVHRYDPYHSPDGLPGHEGTFNMCTFWYVEALARSGRLDDARLTFEKMFTFSNHLGLYAEEIAATGEQIGNYPQAFSHLALINSALALNDLLDTDANSASHLHRS</sequence>
<evidence type="ECO:0000259" key="1">
    <source>
        <dbReference type="Pfam" id="PF00723"/>
    </source>
</evidence>
<dbReference type="InterPro" id="IPR008928">
    <property type="entry name" value="6-hairpin_glycosidase_sf"/>
</dbReference>
<dbReference type="Proteomes" id="UP000643165">
    <property type="component" value="Unassembled WGS sequence"/>
</dbReference>
<protein>
    <submittedName>
        <fullName evidence="3">Glucoamylase</fullName>
    </submittedName>
</protein>
<dbReference type="SUPFAM" id="SSF48208">
    <property type="entry name" value="Six-hairpin glycosidases"/>
    <property type="match status" value="1"/>
</dbReference>
<gene>
    <name evidence="3" type="ORF">Vlu01_54110</name>
</gene>
<feature type="domain" description="GH15-like" evidence="1">
    <location>
        <begin position="233"/>
        <end position="598"/>
    </location>
</feature>
<feature type="domain" description="Trehalase-like N-terminal" evidence="2">
    <location>
        <begin position="5"/>
        <end position="143"/>
    </location>
</feature>
<proteinExistence type="predicted"/>
<dbReference type="PANTHER" id="PTHR31616:SF0">
    <property type="entry name" value="GLUCAN 1,4-ALPHA-GLUCOSIDASE"/>
    <property type="match status" value="1"/>
</dbReference>
<dbReference type="InterPro" id="IPR045582">
    <property type="entry name" value="Trehalase-like_N"/>
</dbReference>
<accession>A0ABQ4J3N2</accession>
<keyword evidence="4" id="KW-1185">Reference proteome</keyword>